<sequence>MRRSAGLDHNHGLHQTGEILEDENEKLVDGLHNKVSQLKELTIDIGVEVRAQNKMLGDMDDDFDKSHGILSSTMGRLKRMAASGHNRYILYLMLFAFFVFFITWYIIRSK</sequence>
<dbReference type="GeneID" id="100376731"/>
<keyword evidence="3 9" id="KW-0812">Transmembrane</keyword>
<feature type="transmembrane region" description="Helical" evidence="9">
    <location>
        <begin position="88"/>
        <end position="107"/>
    </location>
</feature>
<evidence type="ECO:0000256" key="5">
    <source>
        <dbReference type="ARBA" id="ARBA00022989"/>
    </source>
</evidence>
<proteinExistence type="predicted"/>
<dbReference type="PROSITE" id="PS50192">
    <property type="entry name" value="T_SNARE"/>
    <property type="match status" value="1"/>
</dbReference>
<reference evidence="12" key="1">
    <citation type="submission" date="2025-08" db="UniProtKB">
        <authorList>
            <consortium name="RefSeq"/>
        </authorList>
    </citation>
    <scope>IDENTIFICATION</scope>
    <source>
        <tissue evidence="12">Testes</tissue>
    </source>
</reference>
<keyword evidence="2" id="KW-0813">Transport</keyword>
<evidence type="ECO:0000256" key="2">
    <source>
        <dbReference type="ARBA" id="ARBA00022448"/>
    </source>
</evidence>
<evidence type="ECO:0000256" key="1">
    <source>
        <dbReference type="ARBA" id="ARBA00004394"/>
    </source>
</evidence>
<dbReference type="SMART" id="SM00397">
    <property type="entry name" value="t_SNARE"/>
    <property type="match status" value="1"/>
</dbReference>
<protein>
    <submittedName>
        <fullName evidence="12">BET1 homolog</fullName>
    </submittedName>
</protein>
<keyword evidence="7 9" id="KW-0472">Membrane</keyword>
<evidence type="ECO:0000313" key="11">
    <source>
        <dbReference type="Proteomes" id="UP000694865"/>
    </source>
</evidence>
<evidence type="ECO:0000256" key="7">
    <source>
        <dbReference type="ARBA" id="ARBA00023136"/>
    </source>
</evidence>
<evidence type="ECO:0000259" key="10">
    <source>
        <dbReference type="PROSITE" id="PS50192"/>
    </source>
</evidence>
<dbReference type="CDD" id="cd15853">
    <property type="entry name" value="SNARE_Bet1"/>
    <property type="match status" value="1"/>
</dbReference>
<keyword evidence="6" id="KW-0333">Golgi apparatus</keyword>
<evidence type="ECO:0000313" key="12">
    <source>
        <dbReference type="RefSeq" id="XP_006818810.1"/>
    </source>
</evidence>
<gene>
    <name evidence="12" type="primary">LOC100376731</name>
</gene>
<comment type="subcellular location">
    <subcellularLocation>
        <location evidence="8">Endomembrane system</location>
        <topology evidence="8">Single-pass type IV membrane protein</topology>
    </subcellularLocation>
    <subcellularLocation>
        <location evidence="1">Golgi apparatus membrane</location>
    </subcellularLocation>
</comment>
<feature type="domain" description="T-SNARE coiled-coil homology" evidence="10">
    <location>
        <begin position="18"/>
        <end position="80"/>
    </location>
</feature>
<evidence type="ECO:0000256" key="8">
    <source>
        <dbReference type="ARBA" id="ARBA00046280"/>
    </source>
</evidence>
<dbReference type="InterPro" id="IPR039899">
    <property type="entry name" value="BET1_SNARE"/>
</dbReference>
<dbReference type="Proteomes" id="UP000694865">
    <property type="component" value="Unplaced"/>
</dbReference>
<keyword evidence="5 9" id="KW-1133">Transmembrane helix</keyword>
<keyword evidence="11" id="KW-1185">Reference proteome</keyword>
<evidence type="ECO:0000256" key="4">
    <source>
        <dbReference type="ARBA" id="ARBA00022927"/>
    </source>
</evidence>
<evidence type="ECO:0000256" key="6">
    <source>
        <dbReference type="ARBA" id="ARBA00023034"/>
    </source>
</evidence>
<dbReference type="RefSeq" id="XP_006818810.1">
    <property type="nucleotide sequence ID" value="XM_006818747.1"/>
</dbReference>
<dbReference type="Gene3D" id="1.20.5.110">
    <property type="match status" value="1"/>
</dbReference>
<keyword evidence="4" id="KW-0653">Protein transport</keyword>
<accession>A0ABM0MFL9</accession>
<dbReference type="PANTHER" id="PTHR12791">
    <property type="entry name" value="GOLGI SNARE BET1-RELATED"/>
    <property type="match status" value="1"/>
</dbReference>
<evidence type="ECO:0000256" key="9">
    <source>
        <dbReference type="SAM" id="Phobius"/>
    </source>
</evidence>
<name>A0ABM0MFL9_SACKO</name>
<evidence type="ECO:0000256" key="3">
    <source>
        <dbReference type="ARBA" id="ARBA00022692"/>
    </source>
</evidence>
<organism evidence="11 12">
    <name type="scientific">Saccoglossus kowalevskii</name>
    <name type="common">Acorn worm</name>
    <dbReference type="NCBI Taxonomy" id="10224"/>
    <lineage>
        <taxon>Eukaryota</taxon>
        <taxon>Metazoa</taxon>
        <taxon>Hemichordata</taxon>
        <taxon>Enteropneusta</taxon>
        <taxon>Harrimaniidae</taxon>
        <taxon>Saccoglossus</taxon>
    </lineage>
</organism>
<dbReference type="InterPro" id="IPR000727">
    <property type="entry name" value="T_SNARE_dom"/>
</dbReference>
<dbReference type="SUPFAM" id="SSF58038">
    <property type="entry name" value="SNARE fusion complex"/>
    <property type="match status" value="1"/>
</dbReference>